<dbReference type="PANTHER" id="PTHR31836:SF27">
    <property type="entry name" value="RLPA-LIKE PROTEIN DOUBLE-PSI BETA-BARREL DOMAIN-CONTAINING PROTEIN"/>
    <property type="match status" value="1"/>
</dbReference>
<dbReference type="InterPro" id="IPR051477">
    <property type="entry name" value="Expansin_CellWall"/>
</dbReference>
<feature type="chain" id="PRO_5008267296" evidence="2">
    <location>
        <begin position="18"/>
        <end position="143"/>
    </location>
</feature>
<organism evidence="3 4">
    <name type="scientific">Cytospora mali</name>
    <name type="common">Apple Valsa canker fungus</name>
    <name type="synonym">Valsa mali</name>
    <dbReference type="NCBI Taxonomy" id="578113"/>
    <lineage>
        <taxon>Eukaryota</taxon>
        <taxon>Fungi</taxon>
        <taxon>Dikarya</taxon>
        <taxon>Ascomycota</taxon>
        <taxon>Pezizomycotina</taxon>
        <taxon>Sordariomycetes</taxon>
        <taxon>Sordariomycetidae</taxon>
        <taxon>Diaporthales</taxon>
        <taxon>Cytosporaceae</taxon>
        <taxon>Cytospora</taxon>
    </lineage>
</organism>
<protein>
    <submittedName>
        <fullName evidence="3">Allergen Asp f 7</fullName>
    </submittedName>
</protein>
<evidence type="ECO:0000256" key="2">
    <source>
        <dbReference type="SAM" id="SignalP"/>
    </source>
</evidence>
<dbReference type="InterPro" id="IPR036908">
    <property type="entry name" value="RlpA-like_sf"/>
</dbReference>
<feature type="signal peptide" evidence="2">
    <location>
        <begin position="1"/>
        <end position="17"/>
    </location>
</feature>
<gene>
    <name evidence="3" type="ORF">VM1G_08296</name>
</gene>
<dbReference type="AlphaFoldDB" id="A0A194W8Q9"/>
<dbReference type="PANTHER" id="PTHR31836">
    <property type="match status" value="1"/>
</dbReference>
<dbReference type="CDD" id="cd22191">
    <property type="entry name" value="DPBB_RlpA_EXP_N-like"/>
    <property type="match status" value="1"/>
</dbReference>
<evidence type="ECO:0000256" key="1">
    <source>
        <dbReference type="ARBA" id="ARBA00022729"/>
    </source>
</evidence>
<dbReference type="Gene3D" id="2.40.40.10">
    <property type="entry name" value="RlpA-like domain"/>
    <property type="match status" value="1"/>
</dbReference>
<evidence type="ECO:0000313" key="3">
    <source>
        <dbReference type="EMBL" id="KUI72849.1"/>
    </source>
</evidence>
<sequence>MMFTTTMIAMVIGLGQAAIISLQPSTSFVNLPTQTSGLVPTAAVDAAAMYTGELTYFYPGLGACGLHDGTADPIVAAPTSIYDASPVCGKSVAITYNGIVATAVIEDRCVGCGDQDLDLSPAVFEKFAPLASGRLYNAQWEII</sequence>
<dbReference type="EMBL" id="CM003106">
    <property type="protein sequence ID" value="KUI72849.1"/>
    <property type="molecule type" value="Genomic_DNA"/>
</dbReference>
<dbReference type="SMR" id="A0A194W8Q9"/>
<keyword evidence="1 2" id="KW-0732">Signal</keyword>
<reference evidence="3" key="1">
    <citation type="submission" date="2014-12" db="EMBL/GenBank/DDBJ databases">
        <title>Genome Sequence of Valsa Canker Pathogens Uncovers a Specific Adaption of Colonization on Woody Bark.</title>
        <authorList>
            <person name="Yin Z."/>
            <person name="Liu H."/>
            <person name="Gao X."/>
            <person name="Li Z."/>
            <person name="Song N."/>
            <person name="Ke X."/>
            <person name="Dai Q."/>
            <person name="Wu Y."/>
            <person name="Sun Y."/>
            <person name="Xu J.-R."/>
            <person name="Kang Z.K."/>
            <person name="Wang L."/>
            <person name="Huang L."/>
        </authorList>
    </citation>
    <scope>NUCLEOTIDE SEQUENCE [LARGE SCALE GENOMIC DNA]</scope>
    <source>
        <strain evidence="3">03-8</strain>
    </source>
</reference>
<evidence type="ECO:0000313" key="4">
    <source>
        <dbReference type="Proteomes" id="UP000078559"/>
    </source>
</evidence>
<proteinExistence type="predicted"/>
<keyword evidence="4" id="KW-1185">Reference proteome</keyword>
<accession>A0A194W8Q9</accession>
<name>A0A194W8Q9_CYTMA</name>
<dbReference type="Proteomes" id="UP000078559">
    <property type="component" value="Chromosome 9"/>
</dbReference>
<dbReference type="OrthoDB" id="406505at2759"/>
<dbReference type="SUPFAM" id="SSF50685">
    <property type="entry name" value="Barwin-like endoglucanases"/>
    <property type="match status" value="1"/>
</dbReference>